<reference evidence="1" key="1">
    <citation type="submission" date="2020-11" db="EMBL/GenBank/DDBJ databases">
        <authorList>
            <consortium name="DOE Joint Genome Institute"/>
            <person name="Ahrendt S."/>
            <person name="Riley R."/>
            <person name="Andreopoulos W."/>
            <person name="LaButti K."/>
            <person name="Pangilinan J."/>
            <person name="Ruiz-duenas F.J."/>
            <person name="Barrasa J.M."/>
            <person name="Sanchez-Garcia M."/>
            <person name="Camarero S."/>
            <person name="Miyauchi S."/>
            <person name="Serrano A."/>
            <person name="Linde D."/>
            <person name="Babiker R."/>
            <person name="Drula E."/>
            <person name="Ayuso-Fernandez I."/>
            <person name="Pacheco R."/>
            <person name="Padilla G."/>
            <person name="Ferreira P."/>
            <person name="Barriuso J."/>
            <person name="Kellner H."/>
            <person name="Castanera R."/>
            <person name="Alfaro M."/>
            <person name="Ramirez L."/>
            <person name="Pisabarro A.G."/>
            <person name="Kuo A."/>
            <person name="Tritt A."/>
            <person name="Lipzen A."/>
            <person name="He G."/>
            <person name="Yan M."/>
            <person name="Ng V."/>
            <person name="Cullen D."/>
            <person name="Martin F."/>
            <person name="Rosso M.-N."/>
            <person name="Henrissat B."/>
            <person name="Hibbett D."/>
            <person name="Martinez A.T."/>
            <person name="Grigoriev I.V."/>
        </authorList>
    </citation>
    <scope>NUCLEOTIDE SEQUENCE</scope>
    <source>
        <strain evidence="1">AH 44721</strain>
    </source>
</reference>
<dbReference type="EMBL" id="JADNYJ010000074">
    <property type="protein sequence ID" value="KAF8890848.1"/>
    <property type="molecule type" value="Genomic_DNA"/>
</dbReference>
<evidence type="ECO:0000313" key="2">
    <source>
        <dbReference type="Proteomes" id="UP000724874"/>
    </source>
</evidence>
<dbReference type="AlphaFoldDB" id="A0A9P5NIW8"/>
<name>A0A9P5NIW8_GYMJU</name>
<dbReference type="OrthoDB" id="341421at2759"/>
<gene>
    <name evidence="1" type="ORF">CPB84DRAFT_1784681</name>
</gene>
<proteinExistence type="predicted"/>
<protein>
    <submittedName>
        <fullName evidence="1">Uncharacterized protein</fullName>
    </submittedName>
</protein>
<comment type="caution">
    <text evidence="1">The sequence shown here is derived from an EMBL/GenBank/DDBJ whole genome shotgun (WGS) entry which is preliminary data.</text>
</comment>
<sequence>MNIRMRPLVFTDALVYKCLLVMVFPTPSDKPGFSHEDYMALTEWHAHRFMRMCMCIFHDKEISCQFLSFFEDPPMESASGPNSFFTVTPETVKPRLLTSDVFKIDSVWAQEPKLKSNPIPVSKRIRDTRVHFPGSEWQLRHYRACSYCGTSKKDKLHVCARMI</sequence>
<organism evidence="1 2">
    <name type="scientific">Gymnopilus junonius</name>
    <name type="common">Spectacular rustgill mushroom</name>
    <name type="synonym">Gymnopilus spectabilis subsp. junonius</name>
    <dbReference type="NCBI Taxonomy" id="109634"/>
    <lineage>
        <taxon>Eukaryota</taxon>
        <taxon>Fungi</taxon>
        <taxon>Dikarya</taxon>
        <taxon>Basidiomycota</taxon>
        <taxon>Agaricomycotina</taxon>
        <taxon>Agaricomycetes</taxon>
        <taxon>Agaricomycetidae</taxon>
        <taxon>Agaricales</taxon>
        <taxon>Agaricineae</taxon>
        <taxon>Hymenogastraceae</taxon>
        <taxon>Gymnopilus</taxon>
    </lineage>
</organism>
<accession>A0A9P5NIW8</accession>
<evidence type="ECO:0000313" key="1">
    <source>
        <dbReference type="EMBL" id="KAF8890848.1"/>
    </source>
</evidence>
<keyword evidence="2" id="KW-1185">Reference proteome</keyword>
<dbReference type="Proteomes" id="UP000724874">
    <property type="component" value="Unassembled WGS sequence"/>
</dbReference>